<dbReference type="PROSITE" id="PS51257">
    <property type="entry name" value="PROKAR_LIPOPROTEIN"/>
    <property type="match status" value="1"/>
</dbReference>
<evidence type="ECO:0000256" key="1">
    <source>
        <dbReference type="SAM" id="SignalP"/>
    </source>
</evidence>
<dbReference type="Proteomes" id="UP000886188">
    <property type="component" value="Unassembled WGS sequence"/>
</dbReference>
<feature type="signal peptide" evidence="1">
    <location>
        <begin position="1"/>
        <end position="25"/>
    </location>
</feature>
<dbReference type="AlphaFoldDB" id="A0A7V1GGH8"/>
<name>A0A7V1GGH8_9GAMM</name>
<comment type="caution">
    <text evidence="2">The sequence shown here is derived from an EMBL/GenBank/DDBJ whole genome shotgun (WGS) entry which is preliminary data.</text>
</comment>
<organism evidence="2">
    <name type="scientific">Pseudoalteromonas prydzensis</name>
    <dbReference type="NCBI Taxonomy" id="182141"/>
    <lineage>
        <taxon>Bacteria</taxon>
        <taxon>Pseudomonadati</taxon>
        <taxon>Pseudomonadota</taxon>
        <taxon>Gammaproteobacteria</taxon>
        <taxon>Alteromonadales</taxon>
        <taxon>Pseudoalteromonadaceae</taxon>
        <taxon>Pseudoalteromonas</taxon>
    </lineage>
</organism>
<gene>
    <name evidence="2" type="ORF">ENH88_21295</name>
</gene>
<reference evidence="2" key="1">
    <citation type="journal article" date="2020" name="mSystems">
        <title>Genome- and Community-Level Interaction Insights into Carbon Utilization and Element Cycling Functions of Hydrothermarchaeota in Hydrothermal Sediment.</title>
        <authorList>
            <person name="Zhou Z."/>
            <person name="Liu Y."/>
            <person name="Xu W."/>
            <person name="Pan J."/>
            <person name="Luo Z.H."/>
            <person name="Li M."/>
        </authorList>
    </citation>
    <scope>NUCLEOTIDE SEQUENCE [LARGE SCALE GENOMIC DNA]</scope>
    <source>
        <strain evidence="2">HyVt-346</strain>
    </source>
</reference>
<dbReference type="EMBL" id="DRGM01000209">
    <property type="protein sequence ID" value="HEA18936.1"/>
    <property type="molecule type" value="Genomic_DNA"/>
</dbReference>
<protein>
    <submittedName>
        <fullName evidence="2">Methylamine utilization protein</fullName>
    </submittedName>
</protein>
<accession>A0A7V1GGH8</accession>
<proteinExistence type="predicted"/>
<dbReference type="RefSeq" id="WP_414704874.1">
    <property type="nucleotide sequence ID" value="NZ_DRGM01000209.1"/>
</dbReference>
<dbReference type="SUPFAM" id="SSF49503">
    <property type="entry name" value="Cupredoxins"/>
    <property type="match status" value="1"/>
</dbReference>
<dbReference type="InterPro" id="IPR034242">
    <property type="entry name" value="MauL"/>
</dbReference>
<dbReference type="Gene3D" id="2.60.40.420">
    <property type="entry name" value="Cupredoxins - blue copper proteins"/>
    <property type="match status" value="1"/>
</dbReference>
<dbReference type="CDD" id="cd04221">
    <property type="entry name" value="MauL"/>
    <property type="match status" value="1"/>
</dbReference>
<dbReference type="InterPro" id="IPR008972">
    <property type="entry name" value="Cupredoxin"/>
</dbReference>
<sequence length="220" mass="24332">MKLQKMATQSIVTLLTMACSYVAFAQDVTLNIVDQHGQPLKNAVVELVSEGGNKSSQQLPVLIMDQVDKQFSPTLLIAQQGQQVNFPNSDNIRHHVYSFSQAKPFQLKLYSGQPESPITFENQGVVVLGCNIHDSMLGYIYVAKSSHVYQSDELGNVPLNGLTLPVKLSLWHSLQKNTLEEKQPLMLAVNAPHSLQVTLQTTEPKPRNTFGSKFKGGNDK</sequence>
<evidence type="ECO:0000313" key="2">
    <source>
        <dbReference type="EMBL" id="HEA18936.1"/>
    </source>
</evidence>
<feature type="chain" id="PRO_5030600637" evidence="1">
    <location>
        <begin position="26"/>
        <end position="220"/>
    </location>
</feature>
<keyword evidence="1" id="KW-0732">Signal</keyword>